<comment type="caution">
    <text evidence="2">The sequence shown here is derived from an EMBL/GenBank/DDBJ whole genome shotgun (WGS) entry which is preliminary data.</text>
</comment>
<feature type="compositionally biased region" description="Basic and acidic residues" evidence="1">
    <location>
        <begin position="27"/>
        <end position="42"/>
    </location>
</feature>
<dbReference type="EMBL" id="JAPOHA010000006">
    <property type="protein sequence ID" value="MCY1713991.1"/>
    <property type="molecule type" value="Genomic_DNA"/>
</dbReference>
<protein>
    <submittedName>
        <fullName evidence="2">Uncharacterized protein</fullName>
    </submittedName>
</protein>
<keyword evidence="3" id="KW-1185">Reference proteome</keyword>
<accession>A0ABT4BSW8</accession>
<evidence type="ECO:0000313" key="2">
    <source>
        <dbReference type="EMBL" id="MCY1713991.1"/>
    </source>
</evidence>
<evidence type="ECO:0000313" key="3">
    <source>
        <dbReference type="Proteomes" id="UP001082703"/>
    </source>
</evidence>
<reference evidence="2 3" key="1">
    <citation type="submission" date="2022-11" db="EMBL/GenBank/DDBJ databases">
        <authorList>
            <person name="Caiyu Z."/>
        </authorList>
    </citation>
    <scope>NUCLEOTIDE SEQUENCE [LARGE SCALE GENOMIC DNA]</scope>
    <source>
        <strain evidence="2 3">YR-4</strain>
    </source>
</reference>
<name>A0ABT4BSW8_9FIRM</name>
<sequence length="82" mass="8900">MCIFGLLSKRAVGNVMAFKGTNASVTAKERESPAERFPHRPALEPTPSPAATSRGVPRVKGFKRRGSAIWVVPRISPSHCGW</sequence>
<gene>
    <name evidence="2" type="ORF">OUY18_06965</name>
</gene>
<dbReference type="Proteomes" id="UP001082703">
    <property type="component" value="Unassembled WGS sequence"/>
</dbReference>
<feature type="region of interest" description="Disordered" evidence="1">
    <location>
        <begin position="24"/>
        <end position="58"/>
    </location>
</feature>
<organism evidence="2 3">
    <name type="scientific">Caproiciproducens galactitolivorans</name>
    <dbReference type="NCBI Taxonomy" id="642589"/>
    <lineage>
        <taxon>Bacteria</taxon>
        <taxon>Bacillati</taxon>
        <taxon>Bacillota</taxon>
        <taxon>Clostridia</taxon>
        <taxon>Eubacteriales</taxon>
        <taxon>Acutalibacteraceae</taxon>
        <taxon>Caproiciproducens</taxon>
    </lineage>
</organism>
<proteinExistence type="predicted"/>
<evidence type="ECO:0000256" key="1">
    <source>
        <dbReference type="SAM" id="MobiDB-lite"/>
    </source>
</evidence>
<dbReference type="RefSeq" id="WP_268058044.1">
    <property type="nucleotide sequence ID" value="NZ_JAPOHA010000006.1"/>
</dbReference>